<evidence type="ECO:0000256" key="1">
    <source>
        <dbReference type="SAM" id="MobiDB-lite"/>
    </source>
</evidence>
<organism evidence="2 3">
    <name type="scientific">Schizosaccharomyces japonicus (strain yFS275 / FY16936)</name>
    <name type="common">Fission yeast</name>
    <dbReference type="NCBI Taxonomy" id="402676"/>
    <lineage>
        <taxon>Eukaryota</taxon>
        <taxon>Fungi</taxon>
        <taxon>Dikarya</taxon>
        <taxon>Ascomycota</taxon>
        <taxon>Taphrinomycotina</taxon>
        <taxon>Schizosaccharomycetes</taxon>
        <taxon>Schizosaccharomycetales</taxon>
        <taxon>Schizosaccharomycetaceae</taxon>
        <taxon>Schizosaccharomyces</taxon>
    </lineage>
</organism>
<feature type="compositionally biased region" description="Polar residues" evidence="1">
    <location>
        <begin position="70"/>
        <end position="80"/>
    </location>
</feature>
<dbReference type="GeneID" id="7050658"/>
<name>B6JW48_SCHJY</name>
<evidence type="ECO:0000313" key="3">
    <source>
        <dbReference type="Proteomes" id="UP000001744"/>
    </source>
</evidence>
<dbReference type="InterPro" id="IPR021641">
    <property type="entry name" value="DUF3245"/>
</dbReference>
<keyword evidence="3" id="KW-1185">Reference proteome</keyword>
<dbReference type="VEuPathDB" id="FungiDB:SJAG_00617"/>
<dbReference type="JaponicusDB" id="SJAG_00617"/>
<accession>B6JW48</accession>
<dbReference type="RefSeq" id="XP_002171892.2">
    <property type="nucleotide sequence ID" value="XM_002171856.2"/>
</dbReference>
<dbReference type="HOGENOM" id="CLU_1422178_0_0_1"/>
<gene>
    <name evidence="2" type="ORF">SJAG_00617</name>
</gene>
<protein>
    <submittedName>
        <fullName evidence="2">Fungal family protein</fullName>
    </submittedName>
</protein>
<sequence length="191" mass="20711">MSVGQLAENVRCTRRIAAAMSKEQGAQDKAAPATAAMKPQVLQAKIQTSVSLTRNLISSWLGPEEPHGKNANNEADQETQLKARPPRLGLGATASQLASKTTHMPVSMNAKLNSLPPALKKKIERQMQKRKEAETKSARSTSSSGNADPGDDSEDDDDEDSMTSKASVLSKKRSKANISSFDMYKNSKKRR</sequence>
<dbReference type="Proteomes" id="UP000001744">
    <property type="component" value="Unassembled WGS sequence"/>
</dbReference>
<dbReference type="EMBL" id="KE651166">
    <property type="protein sequence ID" value="EEB05599.2"/>
    <property type="molecule type" value="Genomic_DNA"/>
</dbReference>
<feature type="compositionally biased region" description="Acidic residues" evidence="1">
    <location>
        <begin position="149"/>
        <end position="161"/>
    </location>
</feature>
<proteinExistence type="predicted"/>
<dbReference type="Pfam" id="PF11595">
    <property type="entry name" value="DUF3245"/>
    <property type="match status" value="1"/>
</dbReference>
<dbReference type="AlphaFoldDB" id="B6JW48"/>
<feature type="compositionally biased region" description="Polar residues" evidence="1">
    <location>
        <begin position="93"/>
        <end position="104"/>
    </location>
</feature>
<feature type="compositionally biased region" description="Basic and acidic residues" evidence="1">
    <location>
        <begin position="124"/>
        <end position="137"/>
    </location>
</feature>
<feature type="region of interest" description="Disordered" evidence="1">
    <location>
        <begin position="61"/>
        <end position="191"/>
    </location>
</feature>
<reference evidence="2 3" key="1">
    <citation type="journal article" date="2011" name="Science">
        <title>Comparative functional genomics of the fission yeasts.</title>
        <authorList>
            <person name="Rhind N."/>
            <person name="Chen Z."/>
            <person name="Yassour M."/>
            <person name="Thompson D.A."/>
            <person name="Haas B.J."/>
            <person name="Habib N."/>
            <person name="Wapinski I."/>
            <person name="Roy S."/>
            <person name="Lin M.F."/>
            <person name="Heiman D.I."/>
            <person name="Young S.K."/>
            <person name="Furuya K."/>
            <person name="Guo Y."/>
            <person name="Pidoux A."/>
            <person name="Chen H.M."/>
            <person name="Robbertse B."/>
            <person name="Goldberg J.M."/>
            <person name="Aoki K."/>
            <person name="Bayne E.H."/>
            <person name="Berlin A.M."/>
            <person name="Desjardins C.A."/>
            <person name="Dobbs E."/>
            <person name="Dukaj L."/>
            <person name="Fan L."/>
            <person name="FitzGerald M.G."/>
            <person name="French C."/>
            <person name="Gujja S."/>
            <person name="Hansen K."/>
            <person name="Keifenheim D."/>
            <person name="Levin J.Z."/>
            <person name="Mosher R.A."/>
            <person name="Mueller C.A."/>
            <person name="Pfiffner J."/>
            <person name="Priest M."/>
            <person name="Russ C."/>
            <person name="Smialowska A."/>
            <person name="Swoboda P."/>
            <person name="Sykes S.M."/>
            <person name="Vaughn M."/>
            <person name="Vengrova S."/>
            <person name="Yoder R."/>
            <person name="Zeng Q."/>
            <person name="Allshire R."/>
            <person name="Baulcombe D."/>
            <person name="Birren B.W."/>
            <person name="Brown W."/>
            <person name="Ekwall K."/>
            <person name="Kellis M."/>
            <person name="Leatherwood J."/>
            <person name="Levin H."/>
            <person name="Margalit H."/>
            <person name="Martienssen R."/>
            <person name="Nieduszynski C.A."/>
            <person name="Spatafora J.W."/>
            <person name="Friedman N."/>
            <person name="Dalgaard J.Z."/>
            <person name="Baumann P."/>
            <person name="Niki H."/>
            <person name="Regev A."/>
            <person name="Nusbaum C."/>
        </authorList>
    </citation>
    <scope>NUCLEOTIDE SEQUENCE [LARGE SCALE GENOMIC DNA]</scope>
    <source>
        <strain evidence="3">yFS275 / FY16936</strain>
    </source>
</reference>
<dbReference type="OrthoDB" id="7396459at2759"/>
<evidence type="ECO:0000313" key="2">
    <source>
        <dbReference type="EMBL" id="EEB05599.2"/>
    </source>
</evidence>
<dbReference type="OMA" id="RCTRRIA"/>